<name>A0AAD7JAQ8_9AGAR</name>
<dbReference type="InterPro" id="IPR045851">
    <property type="entry name" value="AMP-bd_C_sf"/>
</dbReference>
<dbReference type="InterPro" id="IPR000873">
    <property type="entry name" value="AMP-dep_synth/lig_dom"/>
</dbReference>
<evidence type="ECO:0008006" key="7">
    <source>
        <dbReference type="Google" id="ProtNLM"/>
    </source>
</evidence>
<dbReference type="Gene3D" id="2.30.38.10">
    <property type="entry name" value="Luciferase, Domain 3"/>
    <property type="match status" value="1"/>
</dbReference>
<evidence type="ECO:0000313" key="5">
    <source>
        <dbReference type="EMBL" id="KAJ7760882.1"/>
    </source>
</evidence>
<keyword evidence="6" id="KW-1185">Reference proteome</keyword>
<feature type="domain" description="AMP-binding enzyme C-terminal" evidence="4">
    <location>
        <begin position="477"/>
        <end position="562"/>
    </location>
</feature>
<organism evidence="5 6">
    <name type="scientific">Mycena maculata</name>
    <dbReference type="NCBI Taxonomy" id="230809"/>
    <lineage>
        <taxon>Eukaryota</taxon>
        <taxon>Fungi</taxon>
        <taxon>Dikarya</taxon>
        <taxon>Basidiomycota</taxon>
        <taxon>Agaricomycotina</taxon>
        <taxon>Agaricomycetes</taxon>
        <taxon>Agaricomycetidae</taxon>
        <taxon>Agaricales</taxon>
        <taxon>Marasmiineae</taxon>
        <taxon>Mycenaceae</taxon>
        <taxon>Mycena</taxon>
    </lineage>
</organism>
<evidence type="ECO:0000259" key="3">
    <source>
        <dbReference type="Pfam" id="PF00501"/>
    </source>
</evidence>
<dbReference type="PANTHER" id="PTHR24096:SF149">
    <property type="entry name" value="AMP-BINDING DOMAIN-CONTAINING PROTEIN-RELATED"/>
    <property type="match status" value="1"/>
</dbReference>
<dbReference type="PROSITE" id="PS00455">
    <property type="entry name" value="AMP_BINDING"/>
    <property type="match status" value="1"/>
</dbReference>
<dbReference type="AlphaFoldDB" id="A0AAD7JAQ8"/>
<evidence type="ECO:0000256" key="2">
    <source>
        <dbReference type="ARBA" id="ARBA00022598"/>
    </source>
</evidence>
<comment type="similarity">
    <text evidence="1">Belongs to the ATP-dependent AMP-binding enzyme family.</text>
</comment>
<dbReference type="GO" id="GO:0016405">
    <property type="term" value="F:CoA-ligase activity"/>
    <property type="evidence" value="ECO:0007669"/>
    <property type="project" value="TreeGrafter"/>
</dbReference>
<reference evidence="5" key="1">
    <citation type="submission" date="2023-03" db="EMBL/GenBank/DDBJ databases">
        <title>Massive genome expansion in bonnet fungi (Mycena s.s.) driven by repeated elements and novel gene families across ecological guilds.</title>
        <authorList>
            <consortium name="Lawrence Berkeley National Laboratory"/>
            <person name="Harder C.B."/>
            <person name="Miyauchi S."/>
            <person name="Viragh M."/>
            <person name="Kuo A."/>
            <person name="Thoen E."/>
            <person name="Andreopoulos B."/>
            <person name="Lu D."/>
            <person name="Skrede I."/>
            <person name="Drula E."/>
            <person name="Henrissat B."/>
            <person name="Morin E."/>
            <person name="Kohler A."/>
            <person name="Barry K."/>
            <person name="LaButti K."/>
            <person name="Morin E."/>
            <person name="Salamov A."/>
            <person name="Lipzen A."/>
            <person name="Mereny Z."/>
            <person name="Hegedus B."/>
            <person name="Baldrian P."/>
            <person name="Stursova M."/>
            <person name="Weitz H."/>
            <person name="Taylor A."/>
            <person name="Grigoriev I.V."/>
            <person name="Nagy L.G."/>
            <person name="Martin F."/>
            <person name="Kauserud H."/>
        </authorList>
    </citation>
    <scope>NUCLEOTIDE SEQUENCE</scope>
    <source>
        <strain evidence="5">CBHHK188m</strain>
    </source>
</reference>
<keyword evidence="2" id="KW-0436">Ligase</keyword>
<dbReference type="Pfam" id="PF00501">
    <property type="entry name" value="AMP-binding"/>
    <property type="match status" value="1"/>
</dbReference>
<dbReference type="EMBL" id="JARJLG010000047">
    <property type="protein sequence ID" value="KAJ7760882.1"/>
    <property type="molecule type" value="Genomic_DNA"/>
</dbReference>
<dbReference type="InterPro" id="IPR020845">
    <property type="entry name" value="AMP-binding_CS"/>
</dbReference>
<evidence type="ECO:0000259" key="4">
    <source>
        <dbReference type="Pfam" id="PF13193"/>
    </source>
</evidence>
<protein>
    <recommendedName>
        <fullName evidence="7">Acetyl-CoA synthetase-like protein</fullName>
    </recommendedName>
</protein>
<dbReference type="Pfam" id="PF13193">
    <property type="entry name" value="AMP-binding_C"/>
    <property type="match status" value="1"/>
</dbReference>
<dbReference type="Gene3D" id="3.30.300.30">
    <property type="match status" value="1"/>
</dbReference>
<dbReference type="Proteomes" id="UP001215280">
    <property type="component" value="Unassembled WGS sequence"/>
</dbReference>
<evidence type="ECO:0000256" key="1">
    <source>
        <dbReference type="ARBA" id="ARBA00006432"/>
    </source>
</evidence>
<gene>
    <name evidence="5" type="ORF">DFH07DRAFT_1021402</name>
</gene>
<dbReference type="InterPro" id="IPR025110">
    <property type="entry name" value="AMP-bd_C"/>
</dbReference>
<comment type="caution">
    <text evidence="5">The sequence shown here is derived from an EMBL/GenBank/DDBJ whole genome shotgun (WGS) entry which is preliminary data.</text>
</comment>
<sequence>VQSPFPPLPPVSEANVCDLMFGRPDQESIQRCKFRFCANWPDYAIHIEENTGRKRTYKQLVKRVTLGATALGAPVSSGGLGLSGDGGEIIGLLGDNSLDYIDITVSLLAITIPFALISTHSTCFELVHALKLTKATRLFVDARLLRNVLAAIEDPDVHLTQDKIYVLSGQPADGRQSFGQLIDTVAGKNVPLEPVRRATKDTLAYLIMSSGTSGLPKAVMVTHGNVVCTFYQGMVLGQAMQPFLTPLPSGTMPVTIGVLPMFHTYGLHAYILRMTFFQATYIILDKWNTTKYLNSVTKYRATHLTLIPSAIHQLVNHPDIATADLSSVVAVTSGAAYLPPELASQLGRFLEKNPEIAQGYGLSECTISALVPPIEGMLNMGAPPPKTTGILTPGVEGRIVREDGADAASGEVGELWLRGGNICPGYWNNPEANAGTFVDGWLRTGDQFTVDDKGYFFFADRGKDTLKLSGVQVSPKEIEDALFAHPEKLISDVAVAGVSRGRTEDEKVPRAWIVLSSAGEKKGASAVIKALEQWHHESLSKYKWLRGGIEVVKEVPKTPTGKTMRRVLQDEYEREAKKIGAKL</sequence>
<feature type="domain" description="AMP-dependent synthetase/ligase" evidence="3">
    <location>
        <begin position="36"/>
        <end position="427"/>
    </location>
</feature>
<proteinExistence type="inferred from homology"/>
<dbReference type="PANTHER" id="PTHR24096">
    <property type="entry name" value="LONG-CHAIN-FATTY-ACID--COA LIGASE"/>
    <property type="match status" value="1"/>
</dbReference>
<evidence type="ECO:0000313" key="6">
    <source>
        <dbReference type="Proteomes" id="UP001215280"/>
    </source>
</evidence>
<accession>A0AAD7JAQ8</accession>
<dbReference type="SUPFAM" id="SSF56801">
    <property type="entry name" value="Acetyl-CoA synthetase-like"/>
    <property type="match status" value="1"/>
</dbReference>
<dbReference type="Gene3D" id="3.40.50.980">
    <property type="match status" value="2"/>
</dbReference>
<feature type="non-terminal residue" evidence="5">
    <location>
        <position position="1"/>
    </location>
</feature>
<feature type="non-terminal residue" evidence="5">
    <location>
        <position position="583"/>
    </location>
</feature>